<evidence type="ECO:0000259" key="3">
    <source>
        <dbReference type="PROSITE" id="PS51379"/>
    </source>
</evidence>
<dbReference type="InterPro" id="IPR003149">
    <property type="entry name" value="Fe_hydrogenase_ssu"/>
</dbReference>
<dbReference type="Gene3D" id="3.30.70.20">
    <property type="match status" value="1"/>
</dbReference>
<evidence type="ECO:0000313" key="4">
    <source>
        <dbReference type="EMBL" id="JAP93877.1"/>
    </source>
</evidence>
<evidence type="ECO:0000256" key="1">
    <source>
        <dbReference type="ARBA" id="ARBA00006596"/>
    </source>
</evidence>
<dbReference type="InterPro" id="IPR009016">
    <property type="entry name" value="Fe_hydrogenase"/>
</dbReference>
<feature type="domain" description="4Fe-4S ferredoxin-type" evidence="3">
    <location>
        <begin position="67"/>
        <end position="96"/>
    </location>
</feature>
<feature type="non-terminal residue" evidence="4">
    <location>
        <position position="1"/>
    </location>
</feature>
<comment type="similarity">
    <text evidence="1">Belongs to the NARF family.</text>
</comment>
<dbReference type="SUPFAM" id="SSF53920">
    <property type="entry name" value="Fe-only hydrogenase"/>
    <property type="match status" value="1"/>
</dbReference>
<dbReference type="PROSITE" id="PS51379">
    <property type="entry name" value="4FE4S_FER_2"/>
    <property type="match status" value="2"/>
</dbReference>
<proteinExistence type="inferred from homology"/>
<organism evidence="4">
    <name type="scientific">Trepomonas sp. PC1</name>
    <dbReference type="NCBI Taxonomy" id="1076344"/>
    <lineage>
        <taxon>Eukaryota</taxon>
        <taxon>Metamonada</taxon>
        <taxon>Diplomonadida</taxon>
        <taxon>Hexamitidae</taxon>
        <taxon>Hexamitinae</taxon>
        <taxon>Trepomonas</taxon>
    </lineage>
</organism>
<dbReference type="AlphaFoldDB" id="A0A146KBF3"/>
<feature type="domain" description="4Fe-4S ferredoxin-type" evidence="3">
    <location>
        <begin position="14"/>
        <end position="44"/>
    </location>
</feature>
<protein>
    <submittedName>
        <fullName evidence="4">[FeFe]-hydrogenase</fullName>
    </submittedName>
</protein>
<dbReference type="InterPro" id="IPR017896">
    <property type="entry name" value="4Fe4S_Fe-S-bd"/>
</dbReference>
<dbReference type="Pfam" id="PF02906">
    <property type="entry name" value="Fe_hyd_lg_C"/>
    <property type="match status" value="1"/>
</dbReference>
<dbReference type="SUPFAM" id="SSF54862">
    <property type="entry name" value="4Fe-4S ferredoxins"/>
    <property type="match status" value="1"/>
</dbReference>
<dbReference type="InterPro" id="IPR050340">
    <property type="entry name" value="Cytosolic_Fe-S_CAF"/>
</dbReference>
<dbReference type="Pfam" id="PF02256">
    <property type="entry name" value="Fe_hyd_SSU"/>
    <property type="match status" value="1"/>
</dbReference>
<dbReference type="PANTHER" id="PTHR11615">
    <property type="entry name" value="NITRATE, FORMATE, IRON DEHYDROGENASE"/>
    <property type="match status" value="1"/>
</dbReference>
<gene>
    <name evidence="4" type="ORF">TPC1_13661</name>
</gene>
<dbReference type="Gene3D" id="3.40.50.1780">
    <property type="match status" value="1"/>
</dbReference>
<dbReference type="InterPro" id="IPR004108">
    <property type="entry name" value="Fe_hydrogenase_lsu_C"/>
</dbReference>
<reference evidence="4" key="1">
    <citation type="submission" date="2015-07" db="EMBL/GenBank/DDBJ databases">
        <title>Adaptation to a free-living lifestyle via gene acquisitions in the diplomonad Trepomonas sp. PC1.</title>
        <authorList>
            <person name="Xu F."/>
            <person name="Jerlstrom-Hultqvist J."/>
            <person name="Kolisko M."/>
            <person name="Simpson A.G.B."/>
            <person name="Roger A.J."/>
            <person name="Svard S.G."/>
            <person name="Andersson J.O."/>
        </authorList>
    </citation>
    <scope>NUCLEOTIDE SEQUENCE</scope>
    <source>
        <strain evidence="4">PC1</strain>
    </source>
</reference>
<dbReference type="Gene3D" id="3.40.950.10">
    <property type="entry name" value="Fe-only Hydrogenase (Larger Subunit), Chain L, domain 3"/>
    <property type="match status" value="1"/>
</dbReference>
<name>A0A146KBF3_9EUKA</name>
<evidence type="ECO:0000256" key="2">
    <source>
        <dbReference type="SAM" id="MobiDB-lite"/>
    </source>
</evidence>
<sequence length="465" mass="51437">KVNIHNFHGVDTSMSVRYNYDKCVCCNMCVKACTEHQKIGVLTAGPPRQPPFRHSISGKNHQNSETTRVKMDDTNCIGCGQCITYCTAGAIMPANRCSEIEVAKQQNKTLIAILAPATRVGVSEAMGMPMGSSSEKQIIGALRQLGFKYVFDNQWAADQTTIEDAEEVLKAKQAGKGPIYTSCCAAWVNLVETKYPDVIPHLSTARSPTGMICSCVKKYFAKEINKSPEDLFVVGIMPCTAKKFEAAREQLTTDDVPDCDISVTSRELVELLREANITFSVEKEQQSKEQFDAPFREFSGSAYIFGKSAGVTESVVRYLCAKLKAQFSQQCMTTSLIYETDDKLQNIKLIDVLINDVKVRAVVASGGAAVHELMEIHHAGKLEGVDVIEVMMCPGGCVNGGGQPRLLKKTQIVARTEGLDKLDQESKYADCLSNTELSEFMQKYLSDEHERHVALHTHYENRKMK</sequence>
<dbReference type="Pfam" id="PF12838">
    <property type="entry name" value="Fer4_7"/>
    <property type="match status" value="1"/>
</dbReference>
<dbReference type="EMBL" id="GDID01002729">
    <property type="protein sequence ID" value="JAP93877.1"/>
    <property type="molecule type" value="Transcribed_RNA"/>
</dbReference>
<feature type="region of interest" description="Disordered" evidence="2">
    <location>
        <begin position="44"/>
        <end position="65"/>
    </location>
</feature>
<accession>A0A146KBF3</accession>